<proteinExistence type="inferred from homology"/>
<evidence type="ECO:0000256" key="2">
    <source>
        <dbReference type="ARBA" id="ARBA00022857"/>
    </source>
</evidence>
<dbReference type="Gene3D" id="3.40.50.720">
    <property type="entry name" value="NAD(P)-binding Rossmann-like Domain"/>
    <property type="match status" value="1"/>
</dbReference>
<keyword evidence="5" id="KW-1185">Reference proteome</keyword>
<evidence type="ECO:0000313" key="5">
    <source>
        <dbReference type="Proteomes" id="UP001345827"/>
    </source>
</evidence>
<evidence type="ECO:0000256" key="1">
    <source>
        <dbReference type="ARBA" id="ARBA00006484"/>
    </source>
</evidence>
<dbReference type="Pfam" id="PF13561">
    <property type="entry name" value="adh_short_C2"/>
    <property type="match status" value="1"/>
</dbReference>
<dbReference type="PANTHER" id="PTHR43639:SF1">
    <property type="entry name" value="SHORT-CHAIN DEHYDROGENASE_REDUCTASE FAMILY PROTEIN"/>
    <property type="match status" value="1"/>
</dbReference>
<dbReference type="Proteomes" id="UP001345827">
    <property type="component" value="Unassembled WGS sequence"/>
</dbReference>
<dbReference type="PANTHER" id="PTHR43639">
    <property type="entry name" value="OXIDOREDUCTASE, SHORT-CHAIN DEHYDROGENASE/REDUCTASE FAMILY (AFU_ORTHOLOGUE AFUA_5G02870)"/>
    <property type="match status" value="1"/>
</dbReference>
<dbReference type="InterPro" id="IPR036291">
    <property type="entry name" value="NAD(P)-bd_dom_sf"/>
</dbReference>
<name>A0AAV9QFF3_9PEZI</name>
<keyword evidence="2" id="KW-0521">NADP</keyword>
<dbReference type="AlphaFoldDB" id="A0AAV9QFF3"/>
<dbReference type="NCBIfam" id="NF005559">
    <property type="entry name" value="PRK07231.1"/>
    <property type="match status" value="1"/>
</dbReference>
<dbReference type="InterPro" id="IPR002347">
    <property type="entry name" value="SDR_fam"/>
</dbReference>
<dbReference type="GO" id="GO:0016491">
    <property type="term" value="F:oxidoreductase activity"/>
    <property type="evidence" value="ECO:0007669"/>
    <property type="project" value="UniProtKB-KW"/>
</dbReference>
<dbReference type="PRINTS" id="PR00080">
    <property type="entry name" value="SDRFAMILY"/>
</dbReference>
<evidence type="ECO:0000256" key="3">
    <source>
        <dbReference type="ARBA" id="ARBA00023002"/>
    </source>
</evidence>
<comment type="caution">
    <text evidence="4">The sequence shown here is derived from an EMBL/GenBank/DDBJ whole genome shotgun (WGS) entry which is preliminary data.</text>
</comment>
<sequence>MSAKLKNKVCIVTGGGHGFGEAMAKRFAEEGARVVIADINPKTGSKVESEINAASGQKTALFQETNVTSQASWEKLLEAALKEFGRVDVVVNNAGTTYPKKASHTVTEEEYDKVINVNMKSIFLSVAVVVPYFMEQKAGMILNISSVGGIRVKNGLVWYGGTKAFVNKITEGLASEYGHSGIRVNAICPILAYTDLAQAFMGVDDTPENRAKFEASFPRGEALKHNTSLGYVANAAVYLCSDDAAFVSGICMPVDGAATVYAAGGESRIPTPRELPWN</sequence>
<accession>A0AAV9QFF3</accession>
<organism evidence="4 5">
    <name type="scientific">Vermiconidia calcicola</name>
    <dbReference type="NCBI Taxonomy" id="1690605"/>
    <lineage>
        <taxon>Eukaryota</taxon>
        <taxon>Fungi</taxon>
        <taxon>Dikarya</taxon>
        <taxon>Ascomycota</taxon>
        <taxon>Pezizomycotina</taxon>
        <taxon>Dothideomycetes</taxon>
        <taxon>Dothideomycetidae</taxon>
        <taxon>Mycosphaerellales</taxon>
        <taxon>Extremaceae</taxon>
        <taxon>Vermiconidia</taxon>
    </lineage>
</organism>
<keyword evidence="3" id="KW-0560">Oxidoreductase</keyword>
<comment type="similarity">
    <text evidence="1">Belongs to the short-chain dehydrogenases/reductases (SDR) family.</text>
</comment>
<dbReference type="EMBL" id="JAXLQG010000003">
    <property type="protein sequence ID" value="KAK5541973.1"/>
    <property type="molecule type" value="Genomic_DNA"/>
</dbReference>
<dbReference type="SUPFAM" id="SSF51735">
    <property type="entry name" value="NAD(P)-binding Rossmann-fold domains"/>
    <property type="match status" value="1"/>
</dbReference>
<dbReference type="FunFam" id="3.40.50.720:FF:000084">
    <property type="entry name" value="Short-chain dehydrogenase reductase"/>
    <property type="match status" value="1"/>
</dbReference>
<dbReference type="PRINTS" id="PR00081">
    <property type="entry name" value="GDHRDH"/>
</dbReference>
<protein>
    <submittedName>
        <fullName evidence="4">Uncharacterized protein</fullName>
    </submittedName>
</protein>
<reference evidence="4 5" key="1">
    <citation type="submission" date="2023-06" db="EMBL/GenBank/DDBJ databases">
        <title>Black Yeasts Isolated from many extreme environments.</title>
        <authorList>
            <person name="Coleine C."/>
            <person name="Stajich J.E."/>
            <person name="Selbmann L."/>
        </authorList>
    </citation>
    <scope>NUCLEOTIDE SEQUENCE [LARGE SCALE GENOMIC DNA]</scope>
    <source>
        <strain evidence="4 5">CCFEE 5887</strain>
    </source>
</reference>
<gene>
    <name evidence="4" type="ORF">LTR25_001858</name>
</gene>
<evidence type="ECO:0000313" key="4">
    <source>
        <dbReference type="EMBL" id="KAK5541973.1"/>
    </source>
</evidence>